<evidence type="ECO:0000313" key="3">
    <source>
        <dbReference type="Proteomes" id="UP001054889"/>
    </source>
</evidence>
<evidence type="ECO:0000313" key="2">
    <source>
        <dbReference type="EMBL" id="GJN32559.1"/>
    </source>
</evidence>
<protein>
    <recommendedName>
        <fullName evidence="1">KIB1-4 beta-propeller domain-containing protein</fullName>
    </recommendedName>
</protein>
<dbReference type="PANTHER" id="PTHR33110:SF71">
    <property type="entry name" value="F-BOX_KELCH-REPEAT PROTEIN"/>
    <property type="match status" value="1"/>
</dbReference>
<name>A0AAV5FA84_ELECO</name>
<dbReference type="Proteomes" id="UP001054889">
    <property type="component" value="Unassembled WGS sequence"/>
</dbReference>
<proteinExistence type="predicted"/>
<sequence length="111" mass="13029">MLLMTRQSEFEVFRADIEHSQRWVTVTTLGDDQMIFLGRYYSRAVSATQYGISGDHIFFFDDDKVNMMDYLYDKESTSVGVYDMKTHEVSTPVPMVKDHKMIHTAWLFPDD</sequence>
<reference evidence="2" key="2">
    <citation type="submission" date="2021-12" db="EMBL/GenBank/DDBJ databases">
        <title>Resequencing data analysis of finger millet.</title>
        <authorList>
            <person name="Hatakeyama M."/>
            <person name="Aluri S."/>
            <person name="Balachadran M.T."/>
            <person name="Sivarajan S.R."/>
            <person name="Poveda L."/>
            <person name="Shimizu-Inatsugi R."/>
            <person name="Schlapbach R."/>
            <person name="Sreeman S.M."/>
            <person name="Shimizu K.K."/>
        </authorList>
    </citation>
    <scope>NUCLEOTIDE SEQUENCE</scope>
</reference>
<dbReference type="Pfam" id="PF03478">
    <property type="entry name" value="Beta-prop_KIB1-4"/>
    <property type="match status" value="1"/>
</dbReference>
<reference evidence="2" key="1">
    <citation type="journal article" date="2018" name="DNA Res.">
        <title>Multiple hybrid de novo genome assembly of finger millet, an orphan allotetraploid crop.</title>
        <authorList>
            <person name="Hatakeyama M."/>
            <person name="Aluri S."/>
            <person name="Balachadran M.T."/>
            <person name="Sivarajan S.R."/>
            <person name="Patrignani A."/>
            <person name="Gruter S."/>
            <person name="Poveda L."/>
            <person name="Shimizu-Inatsugi R."/>
            <person name="Baeten J."/>
            <person name="Francoijs K.J."/>
            <person name="Nataraja K.N."/>
            <person name="Reddy Y.A.N."/>
            <person name="Phadnis S."/>
            <person name="Ravikumar R.L."/>
            <person name="Schlapbach R."/>
            <person name="Sreeman S.M."/>
            <person name="Shimizu K.K."/>
        </authorList>
    </citation>
    <scope>NUCLEOTIDE SEQUENCE</scope>
</reference>
<dbReference type="InterPro" id="IPR005174">
    <property type="entry name" value="KIB1-4_b-propeller"/>
</dbReference>
<dbReference type="EMBL" id="BQKI01000084">
    <property type="protein sequence ID" value="GJN32559.1"/>
    <property type="molecule type" value="Genomic_DNA"/>
</dbReference>
<feature type="domain" description="KIB1-4 beta-propeller" evidence="1">
    <location>
        <begin position="5"/>
        <end position="83"/>
    </location>
</feature>
<evidence type="ECO:0000259" key="1">
    <source>
        <dbReference type="Pfam" id="PF03478"/>
    </source>
</evidence>
<dbReference type="AlphaFoldDB" id="A0AAV5FA84"/>
<accession>A0AAV5FA84</accession>
<organism evidence="2 3">
    <name type="scientific">Eleusine coracana subsp. coracana</name>
    <dbReference type="NCBI Taxonomy" id="191504"/>
    <lineage>
        <taxon>Eukaryota</taxon>
        <taxon>Viridiplantae</taxon>
        <taxon>Streptophyta</taxon>
        <taxon>Embryophyta</taxon>
        <taxon>Tracheophyta</taxon>
        <taxon>Spermatophyta</taxon>
        <taxon>Magnoliopsida</taxon>
        <taxon>Liliopsida</taxon>
        <taxon>Poales</taxon>
        <taxon>Poaceae</taxon>
        <taxon>PACMAD clade</taxon>
        <taxon>Chloridoideae</taxon>
        <taxon>Cynodonteae</taxon>
        <taxon>Eleusininae</taxon>
        <taxon>Eleusine</taxon>
    </lineage>
</organism>
<keyword evidence="3" id="KW-1185">Reference proteome</keyword>
<comment type="caution">
    <text evidence="2">The sequence shown here is derived from an EMBL/GenBank/DDBJ whole genome shotgun (WGS) entry which is preliminary data.</text>
</comment>
<dbReference type="PANTHER" id="PTHR33110">
    <property type="entry name" value="F-BOX/KELCH-REPEAT PROTEIN-RELATED"/>
    <property type="match status" value="1"/>
</dbReference>
<gene>
    <name evidence="2" type="primary">gb21073</name>
    <name evidence="2" type="ORF">PR202_gb21073</name>
</gene>